<dbReference type="AlphaFoldDB" id="A0A1I6NT29"/>
<feature type="short sequence motif" description="DGA/G" evidence="2">
    <location>
        <begin position="170"/>
        <end position="172"/>
    </location>
</feature>
<keyword evidence="1 2" id="KW-0443">Lipid metabolism</keyword>
<dbReference type="PANTHER" id="PTHR24138">
    <property type="entry name" value="INTRACELLLAR PHOSPHOLIPASE A FAMILY"/>
    <property type="match status" value="1"/>
</dbReference>
<dbReference type="PROSITE" id="PS51635">
    <property type="entry name" value="PNPLA"/>
    <property type="match status" value="1"/>
</dbReference>
<gene>
    <name evidence="4" type="ORF">SAMN05444972_101104</name>
</gene>
<protein>
    <submittedName>
        <fullName evidence="4">Patatin-like phospholipase/acyl hydrolase</fullName>
    </submittedName>
</protein>
<dbReference type="PANTHER" id="PTHR24138:SF10">
    <property type="entry name" value="PHOSPHOLIPASE A2"/>
    <property type="match status" value="1"/>
</dbReference>
<dbReference type="GO" id="GO:0016787">
    <property type="term" value="F:hydrolase activity"/>
    <property type="evidence" value="ECO:0007669"/>
    <property type="project" value="UniProtKB-UniRule"/>
</dbReference>
<accession>A0A1I6NT29</accession>
<sequence length="307" mass="34076">MEPRGGKYRIISIDGGGVRGIIPTTFLERLVKRFPNLIQSADLLAGTSSGSFTSLGLASGKTPAVISQFFEEKAPIIFSNPRQGIVSPIYSNVNLIDSIRDFLSTNYRLNELRQKVVVPSFLKKNQANVWQPVLFNNFPHSRTSKRRVRFVSLASSAAPVYFPSYAGFIDGGVVATNPSMAALSLALDRQAGRQHPMDIVMISIGTGFNPYYLPLNTPWGALQWNRNPNQDPFQPESPLLTVQVDGANEVTTQYSQHLLGKKFFRLNLNLKANKYPLDDASSIPALRAMAEQANLAGITRFIRQQWF</sequence>
<feature type="domain" description="PNPLA" evidence="3">
    <location>
        <begin position="11"/>
        <end position="183"/>
    </location>
</feature>
<dbReference type="Gene3D" id="3.40.1090.10">
    <property type="entry name" value="Cytosolic phospholipase A2 catalytic domain"/>
    <property type="match status" value="1"/>
</dbReference>
<feature type="short sequence motif" description="GXSXG" evidence="2">
    <location>
        <begin position="46"/>
        <end position="50"/>
    </location>
</feature>
<dbReference type="EMBL" id="FPAA01000001">
    <property type="protein sequence ID" value="SFS31081.1"/>
    <property type="molecule type" value="Genomic_DNA"/>
</dbReference>
<dbReference type="SUPFAM" id="SSF52151">
    <property type="entry name" value="FabD/lysophospholipase-like"/>
    <property type="match status" value="1"/>
</dbReference>
<dbReference type="Proteomes" id="UP000198660">
    <property type="component" value="Unassembled WGS sequence"/>
</dbReference>
<keyword evidence="2" id="KW-0442">Lipid degradation</keyword>
<evidence type="ECO:0000259" key="3">
    <source>
        <dbReference type="PROSITE" id="PS51635"/>
    </source>
</evidence>
<dbReference type="InterPro" id="IPR002641">
    <property type="entry name" value="PNPLA_dom"/>
</dbReference>
<evidence type="ECO:0000313" key="5">
    <source>
        <dbReference type="Proteomes" id="UP000198660"/>
    </source>
</evidence>
<reference evidence="5" key="1">
    <citation type="submission" date="2016-10" db="EMBL/GenBank/DDBJ databases">
        <authorList>
            <person name="Varghese N."/>
            <person name="Submissions S."/>
        </authorList>
    </citation>
    <scope>NUCLEOTIDE SEQUENCE [LARGE SCALE GENOMIC DNA]</scope>
    <source>
        <strain evidence="5">DSM 45789</strain>
    </source>
</reference>
<dbReference type="GO" id="GO:0016042">
    <property type="term" value="P:lipid catabolic process"/>
    <property type="evidence" value="ECO:0007669"/>
    <property type="project" value="UniProtKB-UniRule"/>
</dbReference>
<evidence type="ECO:0000313" key="4">
    <source>
        <dbReference type="EMBL" id="SFS31081.1"/>
    </source>
</evidence>
<keyword evidence="2 4" id="KW-0378">Hydrolase</keyword>
<evidence type="ECO:0000256" key="1">
    <source>
        <dbReference type="ARBA" id="ARBA00023098"/>
    </source>
</evidence>
<dbReference type="InterPro" id="IPR047156">
    <property type="entry name" value="Teg/CotR/CapV-like"/>
</dbReference>
<organism evidence="4 5">
    <name type="scientific">Marininema halotolerans</name>
    <dbReference type="NCBI Taxonomy" id="1155944"/>
    <lineage>
        <taxon>Bacteria</taxon>
        <taxon>Bacillati</taxon>
        <taxon>Bacillota</taxon>
        <taxon>Bacilli</taxon>
        <taxon>Bacillales</taxon>
        <taxon>Thermoactinomycetaceae</taxon>
        <taxon>Marininema</taxon>
    </lineage>
</organism>
<feature type="active site" description="Nucleophile" evidence="2">
    <location>
        <position position="48"/>
    </location>
</feature>
<dbReference type="Pfam" id="PF01734">
    <property type="entry name" value="Patatin"/>
    <property type="match status" value="1"/>
</dbReference>
<name>A0A1I6NT29_9BACL</name>
<keyword evidence="5" id="KW-1185">Reference proteome</keyword>
<feature type="active site" description="Proton acceptor" evidence="2">
    <location>
        <position position="170"/>
    </location>
</feature>
<dbReference type="OrthoDB" id="9807112at2"/>
<dbReference type="InterPro" id="IPR016035">
    <property type="entry name" value="Acyl_Trfase/lysoPLipase"/>
</dbReference>
<evidence type="ECO:0000256" key="2">
    <source>
        <dbReference type="PROSITE-ProRule" id="PRU01161"/>
    </source>
</evidence>
<proteinExistence type="predicted"/>
<feature type="short sequence motif" description="GXGXXG" evidence="2">
    <location>
        <begin position="15"/>
        <end position="20"/>
    </location>
</feature>
<dbReference type="RefSeq" id="WP_091832261.1">
    <property type="nucleotide sequence ID" value="NZ_FPAA01000001.1"/>
</dbReference>